<evidence type="ECO:0000313" key="2">
    <source>
        <dbReference type="Proteomes" id="UP000193642"/>
    </source>
</evidence>
<organism evidence="1 2">
    <name type="scientific">Rhizoclosmatium globosum</name>
    <dbReference type="NCBI Taxonomy" id="329046"/>
    <lineage>
        <taxon>Eukaryota</taxon>
        <taxon>Fungi</taxon>
        <taxon>Fungi incertae sedis</taxon>
        <taxon>Chytridiomycota</taxon>
        <taxon>Chytridiomycota incertae sedis</taxon>
        <taxon>Chytridiomycetes</taxon>
        <taxon>Chytridiales</taxon>
        <taxon>Chytriomycetaceae</taxon>
        <taxon>Rhizoclosmatium</taxon>
    </lineage>
</organism>
<dbReference type="PROSITE" id="PS51257">
    <property type="entry name" value="PROKAR_LIPOPROTEIN"/>
    <property type="match status" value="1"/>
</dbReference>
<dbReference type="Proteomes" id="UP000193642">
    <property type="component" value="Unassembled WGS sequence"/>
</dbReference>
<name>A0A1Y2C3Q3_9FUNG</name>
<evidence type="ECO:0008006" key="3">
    <source>
        <dbReference type="Google" id="ProtNLM"/>
    </source>
</evidence>
<sequence>MALRPKPLIGVLLLTITGCLFFLLSDPNSSLGLDDSELALLDTFTDTQPYGTIQWPMNNETGFTIPELLQLCVSGSSAAISRFYAFDGPQTQLIGLGLANCFPIEIVLHPDARNMDSCSDIVHLIYYSAARLSSDYSTNKLMACPILFTPSPQLLETHQHTLLPFAHRILCKTKSVCTAAQALIASTPKASHIETKYTSHATPDITLLISSPQDQDYSKIFHKVDSTSPSFTTTLLNCWSKHPTWPVLTIASAYPLTETPAPNIVFVPLTPLQPLWTAQATSGIHILPSHISISLHTLNTARAASALTITLDSSLVREIFTDTVSGILQVLAMSVPDRRKLGKKAREAYDRDTAIYVEFVRGLRKEADTWISRKEFKSEL</sequence>
<keyword evidence="2" id="KW-1185">Reference proteome</keyword>
<gene>
    <name evidence="1" type="ORF">BCR33DRAFT_718821</name>
</gene>
<dbReference type="AlphaFoldDB" id="A0A1Y2C3Q3"/>
<reference evidence="1 2" key="1">
    <citation type="submission" date="2016-07" db="EMBL/GenBank/DDBJ databases">
        <title>Pervasive Adenine N6-methylation of Active Genes in Fungi.</title>
        <authorList>
            <consortium name="DOE Joint Genome Institute"/>
            <person name="Mondo S.J."/>
            <person name="Dannebaum R.O."/>
            <person name="Kuo R.C."/>
            <person name="Labutti K."/>
            <person name="Haridas S."/>
            <person name="Kuo A."/>
            <person name="Salamov A."/>
            <person name="Ahrendt S.R."/>
            <person name="Lipzen A."/>
            <person name="Sullivan W."/>
            <person name="Andreopoulos W.B."/>
            <person name="Clum A."/>
            <person name="Lindquist E."/>
            <person name="Daum C."/>
            <person name="Ramamoorthy G.K."/>
            <person name="Gryganskyi A."/>
            <person name="Culley D."/>
            <person name="Magnuson J.K."/>
            <person name="James T.Y."/>
            <person name="O'Malley M.A."/>
            <person name="Stajich J.E."/>
            <person name="Spatafora J.W."/>
            <person name="Visel A."/>
            <person name="Grigoriev I.V."/>
        </authorList>
    </citation>
    <scope>NUCLEOTIDE SEQUENCE [LARGE SCALE GENOMIC DNA]</scope>
    <source>
        <strain evidence="1 2">JEL800</strain>
    </source>
</reference>
<proteinExistence type="predicted"/>
<protein>
    <recommendedName>
        <fullName evidence="3">Glycosyltransferase family 1 protein</fullName>
    </recommendedName>
</protein>
<comment type="caution">
    <text evidence="1">The sequence shown here is derived from an EMBL/GenBank/DDBJ whole genome shotgun (WGS) entry which is preliminary data.</text>
</comment>
<dbReference type="EMBL" id="MCGO01000031">
    <property type="protein sequence ID" value="ORY41683.1"/>
    <property type="molecule type" value="Genomic_DNA"/>
</dbReference>
<evidence type="ECO:0000313" key="1">
    <source>
        <dbReference type="EMBL" id="ORY41683.1"/>
    </source>
</evidence>
<dbReference type="OrthoDB" id="10314764at2759"/>
<accession>A0A1Y2C3Q3</accession>